<dbReference type="PANTHER" id="PTHR23420">
    <property type="entry name" value="ADENOSYLHOMOCYSTEINASE"/>
    <property type="match status" value="1"/>
</dbReference>
<dbReference type="UniPathway" id="UPA00314">
    <property type="reaction ID" value="UER00076"/>
</dbReference>
<dbReference type="GO" id="GO:0005829">
    <property type="term" value="C:cytosol"/>
    <property type="evidence" value="ECO:0007669"/>
    <property type="project" value="TreeGrafter"/>
</dbReference>
<dbReference type="InterPro" id="IPR015878">
    <property type="entry name" value="Ado_hCys_hydrolase_NAD-bd"/>
</dbReference>
<feature type="binding site" evidence="5 6">
    <location>
        <position position="62"/>
    </location>
    <ligand>
        <name>substrate</name>
    </ligand>
</feature>
<dbReference type="PANTHER" id="PTHR23420:SF0">
    <property type="entry name" value="ADENOSYLHOMOCYSTEINASE"/>
    <property type="match status" value="1"/>
</dbReference>
<dbReference type="InterPro" id="IPR020082">
    <property type="entry name" value="S-Ado-L-homoCys_hydrolase_CS"/>
</dbReference>
<proteinExistence type="inferred from homology"/>
<dbReference type="RefSeq" id="WP_169606334.1">
    <property type="nucleotide sequence ID" value="NZ_CP051682.1"/>
</dbReference>
<protein>
    <recommendedName>
        <fullName evidence="5">Adenosylhomocysteinase</fullName>
        <ecNumber evidence="5">3.13.2.1</ecNumber>
    </recommendedName>
    <alternativeName>
        <fullName evidence="5">S-adenosyl-L-homocysteine hydrolase</fullName>
        <shortName evidence="5">AdoHcyase</shortName>
    </alternativeName>
</protein>
<dbReference type="NCBIfam" id="TIGR00936">
    <property type="entry name" value="ahcY"/>
    <property type="match status" value="1"/>
</dbReference>
<dbReference type="Gene3D" id="3.40.50.1480">
    <property type="entry name" value="Adenosylhomocysteinase-like"/>
    <property type="match status" value="3"/>
</dbReference>
<evidence type="ECO:0000256" key="5">
    <source>
        <dbReference type="HAMAP-Rule" id="MF_00563"/>
    </source>
</evidence>
<dbReference type="EMBL" id="CP051682">
    <property type="protein sequence ID" value="QJD95317.1"/>
    <property type="molecule type" value="Genomic_DNA"/>
</dbReference>
<dbReference type="FunFam" id="3.40.50.1480:FF:000004">
    <property type="entry name" value="Adenosylhomocysteinase"/>
    <property type="match status" value="1"/>
</dbReference>
<dbReference type="GO" id="GO:0006730">
    <property type="term" value="P:one-carbon metabolic process"/>
    <property type="evidence" value="ECO:0007669"/>
    <property type="project" value="UniProtKB-UniRule"/>
</dbReference>
<name>A0A7L5DYX5_9SPHI</name>
<dbReference type="KEGG" id="mrob:HH214_05240"/>
<keyword evidence="3 5" id="KW-0378">Hydrolase</keyword>
<feature type="binding site" evidence="5 7">
    <location>
        <position position="353"/>
    </location>
    <ligand>
        <name>NAD(+)</name>
        <dbReference type="ChEBI" id="CHEBI:57540"/>
    </ligand>
</feature>
<keyword evidence="2 5" id="KW-0554">One-carbon metabolism</keyword>
<feature type="binding site" evidence="5 7">
    <location>
        <position position="250"/>
    </location>
    <ligand>
        <name>NAD(+)</name>
        <dbReference type="ChEBI" id="CHEBI:57540"/>
    </ligand>
</feature>
<evidence type="ECO:0000256" key="1">
    <source>
        <dbReference type="ARBA" id="ARBA00007122"/>
    </source>
</evidence>
<gene>
    <name evidence="5" type="primary">ahcY</name>
    <name evidence="11" type="ORF">HH214_05240</name>
</gene>
<dbReference type="Pfam" id="PF05221">
    <property type="entry name" value="AdoHcyase"/>
    <property type="match status" value="2"/>
</dbReference>
<evidence type="ECO:0000256" key="9">
    <source>
        <dbReference type="RuleBase" id="RU004166"/>
    </source>
</evidence>
<dbReference type="SUPFAM" id="SSF52283">
    <property type="entry name" value="Formate/glycerate dehydrogenase catalytic domain-like"/>
    <property type="match status" value="1"/>
</dbReference>
<evidence type="ECO:0000313" key="11">
    <source>
        <dbReference type="EMBL" id="QJD95317.1"/>
    </source>
</evidence>
<dbReference type="EC" id="3.13.2.1" evidence="5"/>
<evidence type="ECO:0000256" key="2">
    <source>
        <dbReference type="ARBA" id="ARBA00022563"/>
    </source>
</evidence>
<dbReference type="Proteomes" id="UP000503278">
    <property type="component" value="Chromosome"/>
</dbReference>
<comment type="function">
    <text evidence="5">May play a key role in the regulation of the intracellular concentration of adenosylhomocysteine.</text>
</comment>
<evidence type="ECO:0000256" key="4">
    <source>
        <dbReference type="ARBA" id="ARBA00023027"/>
    </source>
</evidence>
<dbReference type="SMART" id="SM00996">
    <property type="entry name" value="AdoHcyase"/>
    <property type="match status" value="1"/>
</dbReference>
<feature type="binding site" evidence="5 6">
    <location>
        <position position="197"/>
    </location>
    <ligand>
        <name>substrate</name>
    </ligand>
</feature>
<feature type="binding site" evidence="5 7">
    <location>
        <begin position="306"/>
        <end position="308"/>
    </location>
    <ligand>
        <name>NAD(+)</name>
        <dbReference type="ChEBI" id="CHEBI:57540"/>
    </ligand>
</feature>
<dbReference type="PROSITE" id="PS00739">
    <property type="entry name" value="ADOHCYASE_2"/>
    <property type="match status" value="1"/>
</dbReference>
<feature type="domain" description="S-adenosyl-L-homocysteine hydrolase NAD binding" evidence="10">
    <location>
        <begin position="198"/>
        <end position="359"/>
    </location>
</feature>
<feature type="binding site" evidence="5 6">
    <location>
        <position position="163"/>
    </location>
    <ligand>
        <name>substrate</name>
    </ligand>
</feature>
<evidence type="ECO:0000256" key="3">
    <source>
        <dbReference type="ARBA" id="ARBA00022801"/>
    </source>
</evidence>
<feature type="binding site" evidence="5">
    <location>
        <position position="198"/>
    </location>
    <ligand>
        <name>NAD(+)</name>
        <dbReference type="ChEBI" id="CHEBI:57540"/>
    </ligand>
</feature>
<comment type="catalytic activity">
    <reaction evidence="5 8">
        <text>S-adenosyl-L-homocysteine + H2O = L-homocysteine + adenosine</text>
        <dbReference type="Rhea" id="RHEA:21708"/>
        <dbReference type="ChEBI" id="CHEBI:15377"/>
        <dbReference type="ChEBI" id="CHEBI:16335"/>
        <dbReference type="ChEBI" id="CHEBI:57856"/>
        <dbReference type="ChEBI" id="CHEBI:58199"/>
        <dbReference type="EC" id="3.13.2.1"/>
    </reaction>
</comment>
<dbReference type="InterPro" id="IPR042172">
    <property type="entry name" value="Adenosylhomocyst_ase-like_sf"/>
</dbReference>
<evidence type="ECO:0000256" key="6">
    <source>
        <dbReference type="PIRSR" id="PIRSR001109-1"/>
    </source>
</evidence>
<comment type="cofactor">
    <cofactor evidence="5 7 8">
        <name>NAD(+)</name>
        <dbReference type="ChEBI" id="CHEBI:57540"/>
    </cofactor>
    <text evidence="5 7 8">Binds 1 NAD(+) per subunit.</text>
</comment>
<dbReference type="Gene3D" id="3.40.50.720">
    <property type="entry name" value="NAD(P)-binding Rossmann-like Domain"/>
    <property type="match status" value="1"/>
</dbReference>
<organism evidence="11 12">
    <name type="scientific">Mucilaginibacter robiniae</name>
    <dbReference type="NCBI Taxonomy" id="2728022"/>
    <lineage>
        <taxon>Bacteria</taxon>
        <taxon>Pseudomonadati</taxon>
        <taxon>Bacteroidota</taxon>
        <taxon>Sphingobacteriia</taxon>
        <taxon>Sphingobacteriales</taxon>
        <taxon>Sphingobacteriaceae</taxon>
        <taxon>Mucilaginibacter</taxon>
    </lineage>
</organism>
<dbReference type="GO" id="GO:0071269">
    <property type="term" value="P:L-homocysteine biosynthetic process"/>
    <property type="evidence" value="ECO:0007669"/>
    <property type="project" value="UniProtKB-UniRule"/>
</dbReference>
<dbReference type="FunFam" id="3.40.50.720:FF:000004">
    <property type="entry name" value="Adenosylhomocysteinase"/>
    <property type="match status" value="1"/>
</dbReference>
<reference evidence="11 12" key="1">
    <citation type="submission" date="2020-04" db="EMBL/GenBank/DDBJ databases">
        <title>Genome sequencing of novel species.</title>
        <authorList>
            <person name="Heo J."/>
            <person name="Kim S.-J."/>
            <person name="Kim J.-S."/>
            <person name="Hong S.-B."/>
            <person name="Kwon S.-W."/>
        </authorList>
    </citation>
    <scope>NUCLEOTIDE SEQUENCE [LARGE SCALE GENOMIC DNA]</scope>
    <source>
        <strain evidence="11 12">F39-2</strain>
    </source>
</reference>
<feature type="binding site" evidence="7">
    <location>
        <begin position="229"/>
        <end position="234"/>
    </location>
    <ligand>
        <name>NAD(+)</name>
        <dbReference type="ChEBI" id="CHEBI:57540"/>
    </ligand>
</feature>
<dbReference type="GO" id="GO:0033353">
    <property type="term" value="P:S-adenosylmethionine cycle"/>
    <property type="evidence" value="ECO:0007669"/>
    <property type="project" value="TreeGrafter"/>
</dbReference>
<keyword evidence="5" id="KW-0963">Cytoplasm</keyword>
<feature type="binding site" evidence="5">
    <location>
        <begin position="227"/>
        <end position="232"/>
    </location>
    <ligand>
        <name>NAD(+)</name>
        <dbReference type="ChEBI" id="CHEBI:57540"/>
    </ligand>
</feature>
<accession>A0A7L5DYX5</accession>
<evidence type="ECO:0000313" key="12">
    <source>
        <dbReference type="Proteomes" id="UP000503278"/>
    </source>
</evidence>
<feature type="binding site" evidence="5 6">
    <location>
        <position position="193"/>
    </location>
    <ligand>
        <name>substrate</name>
    </ligand>
</feature>
<dbReference type="InterPro" id="IPR000043">
    <property type="entry name" value="Adenosylhomocysteinase-like"/>
</dbReference>
<sequence>MSSSVETAYVKNKVKDLSLAEWGRKEIQLAEAEMPGLMALRAEYSPSQPLKGARIAGCLHMTIQTAVLIETLIALGAEVTWSSCNIFSTQDHAAAAIAAAGISVYAWKGMNAEEFDWCIEQTLHFGEDRQPLNMILDDGGDLTNMVLDKYPELVGAIKGLSEETTTGVHRLYERVKNGILPMPAINVNDSVTKSKFDNKYGCRESLVDAIRRATDVMMAGKVAVVCGYGDVGKGSADSLRNAGVRVIVTEIDPICALQAAMEGFEVKKLSTAIPEADIVVTATGNCDIVREQHFRALKDKAIVCNIGHFDNEIDMAWLNGAYGDSKVEIKPQVDKYTVEGKDIIVLAEGRLVNLGCATGHPSFVMSNSFTNQTLAQLELWTNGEAYENKVYTLPKHLDEKVARLHLAKIGVELEELDQEQADYIGVPINGPFKPEYYRY</sequence>
<dbReference type="Pfam" id="PF00670">
    <property type="entry name" value="AdoHcyase_NAD"/>
    <property type="match status" value="1"/>
</dbReference>
<comment type="similarity">
    <text evidence="1 5 9">Belongs to the adenosylhomocysteinase family.</text>
</comment>
<evidence type="ECO:0000259" key="10">
    <source>
        <dbReference type="SMART" id="SM00997"/>
    </source>
</evidence>
<dbReference type="NCBIfam" id="NF004005">
    <property type="entry name" value="PRK05476.2-3"/>
    <property type="match status" value="1"/>
</dbReference>
<feature type="binding site" evidence="7">
    <location>
        <position position="360"/>
    </location>
    <ligand>
        <name>NAD(+)</name>
        <dbReference type="ChEBI" id="CHEBI:57540"/>
    </ligand>
</feature>
<comment type="subcellular location">
    <subcellularLocation>
        <location evidence="5">Cytoplasm</location>
    </subcellularLocation>
</comment>
<evidence type="ECO:0000256" key="7">
    <source>
        <dbReference type="PIRSR" id="PIRSR001109-2"/>
    </source>
</evidence>
<feature type="binding site" evidence="5 7">
    <location>
        <begin position="164"/>
        <end position="166"/>
    </location>
    <ligand>
        <name>NAD(+)</name>
        <dbReference type="ChEBI" id="CHEBI:57540"/>
    </ligand>
</feature>
<dbReference type="CDD" id="cd00401">
    <property type="entry name" value="SAHH"/>
    <property type="match status" value="1"/>
</dbReference>
<feature type="binding site" evidence="5">
    <location>
        <position position="285"/>
    </location>
    <ligand>
        <name>NAD(+)</name>
        <dbReference type="ChEBI" id="CHEBI:57540"/>
    </ligand>
</feature>
<dbReference type="AlphaFoldDB" id="A0A7L5DYX5"/>
<dbReference type="SUPFAM" id="SSF51735">
    <property type="entry name" value="NAD(P)-binding Rossmann-fold domains"/>
    <property type="match status" value="1"/>
</dbReference>
<dbReference type="GO" id="GO:0004013">
    <property type="term" value="F:adenosylhomocysteinase activity"/>
    <property type="evidence" value="ECO:0007669"/>
    <property type="project" value="UniProtKB-UniRule"/>
</dbReference>
<dbReference type="PIRSF" id="PIRSF001109">
    <property type="entry name" value="Ad_hcy_hydrolase"/>
    <property type="match status" value="1"/>
</dbReference>
<comment type="pathway">
    <text evidence="5 8">Amino-acid biosynthesis; L-homocysteine biosynthesis; L-homocysteine from S-adenosyl-L-homocysteine: step 1/1.</text>
</comment>
<dbReference type="SMART" id="SM00997">
    <property type="entry name" value="AdoHcyase_NAD"/>
    <property type="match status" value="1"/>
</dbReference>
<dbReference type="InterPro" id="IPR036291">
    <property type="entry name" value="NAD(P)-bd_dom_sf"/>
</dbReference>
<feature type="binding site" evidence="5 6">
    <location>
        <position position="138"/>
    </location>
    <ligand>
        <name>substrate</name>
    </ligand>
</feature>
<dbReference type="PROSITE" id="PS00738">
    <property type="entry name" value="ADOHCYASE_1"/>
    <property type="match status" value="1"/>
</dbReference>
<dbReference type="HAMAP" id="MF_00563">
    <property type="entry name" value="AdoHcyase"/>
    <property type="match status" value="1"/>
</dbReference>
<keyword evidence="4 5" id="KW-0520">NAD</keyword>
<evidence type="ECO:0000256" key="8">
    <source>
        <dbReference type="RuleBase" id="RU000548"/>
    </source>
</evidence>
<keyword evidence="12" id="KW-1185">Reference proteome</keyword>